<accession>A0A193G211</accession>
<proteinExistence type="predicted"/>
<sequence length="1594" mass="173537">MLTGANDSVIFLRTADNQTLSPDRQTLTMPLQSVTTVKFVCTNPDGDGAYLKVFVMDSAGGSFMPDPPGGYFSFSAAERVAPLDQGQVQIISANGRYWIDGASSYSPYTVMLTTNGTDIRTRFDMRVVTNNQVRFSANRLGLKKRPVGNGQYIFVMEPNENTGTDLLIRDYNPDTGAFWLWDPETGYMCALATIGGIQVPALMQGDAGELFTLKYLSKVPVQPPQSPYTLQLQGNDNLAPQADGLTPHTATAIISKDGSAVANFPYPIIFSLPDDNRTARFIQLAGQTLSADRKEVRAPADPVTGKASVQFVDTATNGEVVAVRATVEMDPGNSSYYLESTPTSVEFTFSRNIGASLDLERGYALIGTNKDKDMYIYEAIAAAKGLGGLVQNLWKATFTLPADSSATFLPDDNQTISANGKVLTAQLSEGTAYAHFQDSKASGEVVAVQAYIENNDIYLPSHPPELDYLTNSKLNLTSPDEGTATLANGVAQHTATVTFEGGDVPADFLVTFKLSPARGSKKDISAWFVDETAGQRVLDNGRTLISPLTDKKASVKFVDDSLTGEAVSLEASNEDLGLFSNILTFDFNDVLKLESDGGASVEADGYSTYGATATLQQSQQEPWDVTFTLPTDASATFVPQTGQRIGDGGTNPRMLIAPLENNVAKVKFVDTNKNGETVKLGATIKNDEVSGGTLNSVPAKVSFKFEALPGALALDLRDNNPNVHPQADGVDYCSATATLVNGTAGKNYEWIVTFSLPEVQSARFVAQDGQTYGGTDGTDRTILYAKLSNNQATARFVDDKPKGETVALNATVANDVVKLPASAVNFTFSELPKLYLSLEGDGLPSVAADGTSKHTATATLKKATINYPWNVTFTLPANKSATFVLQDKQTYGDTAHKVLVAPLVNDTATAQFVDVKGETVGLKADIDYDDNDILPSDPTTLNFKFVVPRGGSFDDPKYFRHDANAKQHDIYQLLGSDFVGTGYIEGAYYICTNPSGVANVMNHPPPALGQPDNDNWAHAFNATEDQYLAYDTKVKSAYIFGNGNHCTGIVLYFNPSGSDGIISPDYTQQPGKYFKQYMETLGFVSRNDLSASSDSSEPHTGFTISLMEANGEPVDATHSLLGPTAYTAAIAGSQQMEPVSSLPTVNANVPIDWCARRYYTSTTSGSTQIGMMVSMPSGVMATYGWKNVDGTAPLPVTVYAYTKYNANVYNGGLGYDGTHVQRGLAFGSDDDNYWQTHTDTNAWSPDFYWRQDNYRVVIRNRDGSSVNDQAGDKKIADFAVDGVSVEMSSADGKPSSVQFLGYTRNYYTTEEYICWSGTPKLQKNLWPGYPITLESGESAGSITLIFLSYVNLISPFSCVTYKNGDSPWLGKVTFHDQYGNPGEFYVNFNLPSTYYPKQYDPSRDSYPRNASIIPIKLGNTQISGFDDVITTNASSPPTLTQSYAYLFSLKSTQWAYLDSKTFLQSPLRAEKLTHAGERSDRFKWSFIYLVPTPPSNSMALYNAGYGGFYWGVRLTVDNQQMPNVFARPEFAIGCVMRPVWTQNGFIMHDGFWSGSQYVWCWTPEKDGAAMYGNPTGGSFDNRWLWRFTQDETDY</sequence>
<evidence type="ECO:0000313" key="2">
    <source>
        <dbReference type="Proteomes" id="UP000092213"/>
    </source>
</evidence>
<protein>
    <submittedName>
        <fullName evidence="1">Uncharacterized protein</fullName>
    </submittedName>
</protein>
<dbReference type="Proteomes" id="UP000092213">
    <property type="component" value="Chromosome"/>
</dbReference>
<organism evidence="1 2">
    <name type="scientific">Bordetella bronchialis</name>
    <dbReference type="NCBI Taxonomy" id="463025"/>
    <lineage>
        <taxon>Bacteria</taxon>
        <taxon>Pseudomonadati</taxon>
        <taxon>Pseudomonadota</taxon>
        <taxon>Betaproteobacteria</taxon>
        <taxon>Burkholderiales</taxon>
        <taxon>Alcaligenaceae</taxon>
        <taxon>Bordetella</taxon>
    </lineage>
</organism>
<gene>
    <name evidence="1" type="ORF">BAU08_23275</name>
</gene>
<dbReference type="EMBL" id="CP016171">
    <property type="protein sequence ID" value="ANN73885.1"/>
    <property type="molecule type" value="Genomic_DNA"/>
</dbReference>
<name>A0A193G211_9BORD</name>
<reference evidence="1 2" key="1">
    <citation type="submission" date="2016-06" db="EMBL/GenBank/DDBJ databases">
        <title>Complete genome sequences of Bordetella bronchialis and Bordetella flabilis.</title>
        <authorList>
            <person name="LiPuma J.J."/>
            <person name="Spilker T."/>
        </authorList>
    </citation>
    <scope>NUCLEOTIDE SEQUENCE [LARGE SCALE GENOMIC DNA]</scope>
    <source>
        <strain evidence="1 2">AU17976</strain>
    </source>
</reference>
<evidence type="ECO:0000313" key="1">
    <source>
        <dbReference type="EMBL" id="ANN73885.1"/>
    </source>
</evidence>